<dbReference type="AlphaFoldDB" id="A0A151AQ79"/>
<dbReference type="SUPFAM" id="SSF160246">
    <property type="entry name" value="EspE N-terminal domain-like"/>
    <property type="match status" value="1"/>
</dbReference>
<evidence type="ECO:0000259" key="4">
    <source>
        <dbReference type="PROSITE" id="PS00662"/>
    </source>
</evidence>
<dbReference type="CDD" id="cd01129">
    <property type="entry name" value="PulE-GspE-like"/>
    <property type="match status" value="1"/>
</dbReference>
<proteinExistence type="inferred from homology"/>
<keyword evidence="2" id="KW-0547">Nucleotide-binding</keyword>
<evidence type="ECO:0000256" key="2">
    <source>
        <dbReference type="ARBA" id="ARBA00022741"/>
    </source>
</evidence>
<evidence type="ECO:0000313" key="5">
    <source>
        <dbReference type="EMBL" id="KYH29796.1"/>
    </source>
</evidence>
<dbReference type="PANTHER" id="PTHR30258:SF1">
    <property type="entry name" value="PROTEIN TRANSPORT PROTEIN HOFB HOMOLOG"/>
    <property type="match status" value="1"/>
</dbReference>
<dbReference type="Gene3D" id="3.30.450.90">
    <property type="match status" value="1"/>
</dbReference>
<dbReference type="InterPro" id="IPR001482">
    <property type="entry name" value="T2SS/T4SS_dom"/>
</dbReference>
<reference evidence="5 6" key="1">
    <citation type="submission" date="2016-02" db="EMBL/GenBank/DDBJ databases">
        <title>Genome sequence of Clostridium colicanis DSM 13634.</title>
        <authorList>
            <person name="Poehlein A."/>
            <person name="Daniel R."/>
        </authorList>
    </citation>
    <scope>NUCLEOTIDE SEQUENCE [LARGE SCALE GENOMIC DNA]</scope>
    <source>
        <strain evidence="5 6">DSM 13634</strain>
    </source>
</reference>
<dbReference type="InterPro" id="IPR027417">
    <property type="entry name" value="P-loop_NTPase"/>
</dbReference>
<dbReference type="InterPro" id="IPR037257">
    <property type="entry name" value="T2SS_E_N_sf"/>
</dbReference>
<dbReference type="EMBL" id="LTBB01000002">
    <property type="protein sequence ID" value="KYH29796.1"/>
    <property type="molecule type" value="Genomic_DNA"/>
</dbReference>
<dbReference type="SMART" id="SM00382">
    <property type="entry name" value="AAA"/>
    <property type="match status" value="1"/>
</dbReference>
<protein>
    <submittedName>
        <fullName evidence="5">Type II secretion system protein E</fullName>
    </submittedName>
</protein>
<dbReference type="Pfam" id="PF00437">
    <property type="entry name" value="T2SSE"/>
    <property type="match status" value="1"/>
</dbReference>
<evidence type="ECO:0000256" key="1">
    <source>
        <dbReference type="ARBA" id="ARBA00006611"/>
    </source>
</evidence>
<dbReference type="STRING" id="1121305.CLCOL_04340"/>
<dbReference type="PANTHER" id="PTHR30258">
    <property type="entry name" value="TYPE II SECRETION SYSTEM PROTEIN GSPE-RELATED"/>
    <property type="match status" value="1"/>
</dbReference>
<keyword evidence="6" id="KW-1185">Reference proteome</keyword>
<dbReference type="SUPFAM" id="SSF52540">
    <property type="entry name" value="P-loop containing nucleoside triphosphate hydrolases"/>
    <property type="match status" value="1"/>
</dbReference>
<dbReference type="GO" id="GO:0005886">
    <property type="term" value="C:plasma membrane"/>
    <property type="evidence" value="ECO:0007669"/>
    <property type="project" value="TreeGrafter"/>
</dbReference>
<dbReference type="PROSITE" id="PS00662">
    <property type="entry name" value="T2SP_E"/>
    <property type="match status" value="1"/>
</dbReference>
<dbReference type="Gene3D" id="3.30.300.160">
    <property type="entry name" value="Type II secretion system, protein E, N-terminal domain"/>
    <property type="match status" value="1"/>
</dbReference>
<name>A0A151AQ79_9CLOT</name>
<dbReference type="FunFam" id="3.40.50.300:FF:000398">
    <property type="entry name" value="Type IV pilus assembly ATPase PilB"/>
    <property type="match status" value="1"/>
</dbReference>
<comment type="similarity">
    <text evidence="1">Belongs to the GSP E family.</text>
</comment>
<dbReference type="GO" id="GO:0005524">
    <property type="term" value="F:ATP binding"/>
    <property type="evidence" value="ECO:0007669"/>
    <property type="project" value="UniProtKB-KW"/>
</dbReference>
<keyword evidence="3" id="KW-0067">ATP-binding</keyword>
<dbReference type="Proteomes" id="UP000075374">
    <property type="component" value="Unassembled WGS sequence"/>
</dbReference>
<accession>A0A151AQ79</accession>
<evidence type="ECO:0000256" key="3">
    <source>
        <dbReference type="ARBA" id="ARBA00022840"/>
    </source>
</evidence>
<dbReference type="GO" id="GO:0016887">
    <property type="term" value="F:ATP hydrolysis activity"/>
    <property type="evidence" value="ECO:0007669"/>
    <property type="project" value="TreeGrafter"/>
</dbReference>
<organism evidence="5 6">
    <name type="scientific">Clostridium colicanis DSM 13634</name>
    <dbReference type="NCBI Taxonomy" id="1121305"/>
    <lineage>
        <taxon>Bacteria</taxon>
        <taxon>Bacillati</taxon>
        <taxon>Bacillota</taxon>
        <taxon>Clostridia</taxon>
        <taxon>Eubacteriales</taxon>
        <taxon>Clostridiaceae</taxon>
        <taxon>Clostridium</taxon>
    </lineage>
</organism>
<evidence type="ECO:0000313" key="6">
    <source>
        <dbReference type="Proteomes" id="UP000075374"/>
    </source>
</evidence>
<gene>
    <name evidence="5" type="primary">epsE_2</name>
    <name evidence="5" type="ORF">CLCOL_04340</name>
</gene>
<dbReference type="Gene3D" id="3.40.50.300">
    <property type="entry name" value="P-loop containing nucleotide triphosphate hydrolases"/>
    <property type="match status" value="1"/>
</dbReference>
<sequence>MMNRLVKVLIKNNIITKLDYENIINIQNTTGKAMDEILISNGFIDENMFYEIIGKEFDIKNANLDKASIPTKVIKILPKEIVKKYCVIPFDIEGNDLYVAMYNPLNDSAIDDIRFITNKQVIPYIEKKSKILCAIENYYENYESQNHSYLIKKKVDDEIVEKTSIVKLTDSIISEAIKERASDIHIEPRENDSIVRFRIDGLLKEEMIIPKEIYSLICTRIKIKSGMDISQKLLPQDGKMEYRFNNQEFDLRISSIPILYGEKIAIRILYKLSKGIYIENLLKDATQMEEIKDILRNPNGIILVTGPTGSGKTTTLCAMLNHLNSKEKNIITIEDPVEYEIQGINQMNVNSKAGLTFSTGLRSILRQDPDIIMVGEIRDEETAKIAIKAAITGHLVLSTLHTNDAASAIVRLADMNVPNYLIADSLVAVIAQRLLRNICENCKREYTPTDKEKKILLLDNNIRTFKGIGCKYCNGTGYRGRSAIFEIMHITNNHRELIRKKSSSLEISEFSIKNGMSTLKNKCMELVMNGITTVDEMMRICYENI</sequence>
<comment type="caution">
    <text evidence="5">The sequence shown here is derived from an EMBL/GenBank/DDBJ whole genome shotgun (WGS) entry which is preliminary data.</text>
</comment>
<dbReference type="InterPro" id="IPR007831">
    <property type="entry name" value="T2SS_GspE_N"/>
</dbReference>
<dbReference type="Pfam" id="PF05157">
    <property type="entry name" value="MshEN"/>
    <property type="match status" value="1"/>
</dbReference>
<dbReference type="FunFam" id="3.30.300.160:FF:000002">
    <property type="entry name" value="Type II secretion system protein E"/>
    <property type="match status" value="1"/>
</dbReference>
<feature type="domain" description="Bacterial type II secretion system protein E" evidence="4">
    <location>
        <begin position="365"/>
        <end position="379"/>
    </location>
</feature>
<dbReference type="PATRIC" id="fig|1121305.3.peg.436"/>
<dbReference type="InterPro" id="IPR003593">
    <property type="entry name" value="AAA+_ATPase"/>
</dbReference>